<evidence type="ECO:0000256" key="5">
    <source>
        <dbReference type="ARBA" id="ARBA00022741"/>
    </source>
</evidence>
<dbReference type="PIRSF" id="PIRSF001296">
    <property type="entry name" value="K_ATPase_KdpC"/>
    <property type="match status" value="1"/>
</dbReference>
<keyword evidence="3 11" id="KW-0633">Potassium transport</keyword>
<keyword evidence="7 11" id="KW-0630">Potassium</keyword>
<evidence type="ECO:0000256" key="8">
    <source>
        <dbReference type="ARBA" id="ARBA00022989"/>
    </source>
</evidence>
<keyword evidence="6 11" id="KW-0067">ATP-binding</keyword>
<evidence type="ECO:0000256" key="2">
    <source>
        <dbReference type="ARBA" id="ARBA00022475"/>
    </source>
</evidence>
<keyword evidence="2 11" id="KW-1003">Cell membrane</keyword>
<sequence>MASTRTAVRTYGVAARALLLFIVVLGIGYTAAITGIGQLALPAQANGSLVTNQDGDTVGSSLIGQSFADADGNPLPEYFQPRPSAAGDGYDAGASSGSNYGPENADLIAAIEDRRTQIAEFNGVSPEEIPADAVTASASGLDPHISPAYALLQVDRVAEARGIPVDEVRTLVEGNIQSPDLGYLGDPTVNVLQLNLALDATRG</sequence>
<evidence type="ECO:0000256" key="3">
    <source>
        <dbReference type="ARBA" id="ARBA00022538"/>
    </source>
</evidence>
<proteinExistence type="inferred from homology"/>
<evidence type="ECO:0000256" key="9">
    <source>
        <dbReference type="ARBA" id="ARBA00023065"/>
    </source>
</evidence>
<dbReference type="GO" id="GO:0005524">
    <property type="term" value="F:ATP binding"/>
    <property type="evidence" value="ECO:0007669"/>
    <property type="project" value="UniProtKB-UniRule"/>
</dbReference>
<evidence type="ECO:0000313" key="12">
    <source>
        <dbReference type="EMBL" id="PVZ94240.1"/>
    </source>
</evidence>
<organism evidence="12 13">
    <name type="scientific">Amnibacterium flavum</name>
    <dbReference type="NCBI Taxonomy" id="2173173"/>
    <lineage>
        <taxon>Bacteria</taxon>
        <taxon>Bacillati</taxon>
        <taxon>Actinomycetota</taxon>
        <taxon>Actinomycetes</taxon>
        <taxon>Micrococcales</taxon>
        <taxon>Microbacteriaceae</taxon>
        <taxon>Amnibacterium</taxon>
    </lineage>
</organism>
<comment type="similarity">
    <text evidence="11">Belongs to the KdpC family.</text>
</comment>
<dbReference type="NCBIfam" id="NF001454">
    <property type="entry name" value="PRK00315.1"/>
    <property type="match status" value="1"/>
</dbReference>
<accession>A0A2V1HTE2</accession>
<name>A0A2V1HTE2_9MICO</name>
<keyword evidence="9 11" id="KW-0406">Ion transport</keyword>
<dbReference type="GO" id="GO:0005886">
    <property type="term" value="C:plasma membrane"/>
    <property type="evidence" value="ECO:0007669"/>
    <property type="project" value="UniProtKB-SubCell"/>
</dbReference>
<keyword evidence="4 11" id="KW-0812">Transmembrane</keyword>
<dbReference type="Pfam" id="PF02669">
    <property type="entry name" value="KdpC"/>
    <property type="match status" value="1"/>
</dbReference>
<evidence type="ECO:0000256" key="10">
    <source>
        <dbReference type="ARBA" id="ARBA00023136"/>
    </source>
</evidence>
<gene>
    <name evidence="11" type="primary">kdpC</name>
    <name evidence="12" type="ORF">DDQ50_10890</name>
</gene>
<keyword evidence="1 11" id="KW-0813">Transport</keyword>
<comment type="subunit">
    <text evidence="11">The system is composed of three essential subunits: KdpA, KdpB and KdpC.</text>
</comment>
<evidence type="ECO:0000256" key="6">
    <source>
        <dbReference type="ARBA" id="ARBA00022840"/>
    </source>
</evidence>
<evidence type="ECO:0000256" key="7">
    <source>
        <dbReference type="ARBA" id="ARBA00022958"/>
    </source>
</evidence>
<dbReference type="PANTHER" id="PTHR30042">
    <property type="entry name" value="POTASSIUM-TRANSPORTING ATPASE C CHAIN"/>
    <property type="match status" value="1"/>
</dbReference>
<protein>
    <recommendedName>
        <fullName evidence="11">Potassium-transporting ATPase KdpC subunit</fullName>
    </recommendedName>
    <alternativeName>
        <fullName evidence="11">ATP phosphohydrolase [potassium-transporting] C chain</fullName>
    </alternativeName>
    <alternativeName>
        <fullName evidence="11">Potassium-binding and translocating subunit C</fullName>
    </alternativeName>
    <alternativeName>
        <fullName evidence="11">Potassium-translocating ATPase C chain</fullName>
    </alternativeName>
</protein>
<dbReference type="OrthoDB" id="9788285at2"/>
<keyword evidence="5 11" id="KW-0547">Nucleotide-binding</keyword>
<dbReference type="PANTHER" id="PTHR30042:SF2">
    <property type="entry name" value="POTASSIUM-TRANSPORTING ATPASE KDPC SUBUNIT"/>
    <property type="match status" value="1"/>
</dbReference>
<dbReference type="EMBL" id="QEOP01000002">
    <property type="protein sequence ID" value="PVZ94240.1"/>
    <property type="molecule type" value="Genomic_DNA"/>
</dbReference>
<evidence type="ECO:0000256" key="1">
    <source>
        <dbReference type="ARBA" id="ARBA00022448"/>
    </source>
</evidence>
<keyword evidence="10 11" id="KW-0472">Membrane</keyword>
<comment type="function">
    <text evidence="11">Part of the high-affinity ATP-driven potassium transport (or Kdp) system, which catalyzes the hydrolysis of ATP coupled with the electrogenic transport of potassium into the cytoplasm. This subunit acts as a catalytic chaperone that increases the ATP-binding affinity of the ATP-hydrolyzing subunit KdpB by the formation of a transient KdpB/KdpC/ATP ternary complex.</text>
</comment>
<evidence type="ECO:0000256" key="11">
    <source>
        <dbReference type="HAMAP-Rule" id="MF_00276"/>
    </source>
</evidence>
<dbReference type="Proteomes" id="UP000244893">
    <property type="component" value="Unassembled WGS sequence"/>
</dbReference>
<evidence type="ECO:0000256" key="4">
    <source>
        <dbReference type="ARBA" id="ARBA00022692"/>
    </source>
</evidence>
<dbReference type="HAMAP" id="MF_00276">
    <property type="entry name" value="KdpC"/>
    <property type="match status" value="1"/>
</dbReference>
<keyword evidence="13" id="KW-1185">Reference proteome</keyword>
<dbReference type="RefSeq" id="WP_116756753.1">
    <property type="nucleotide sequence ID" value="NZ_JBHUEX010000001.1"/>
</dbReference>
<keyword evidence="8 11" id="KW-1133">Transmembrane helix</keyword>
<dbReference type="InterPro" id="IPR003820">
    <property type="entry name" value="KdpC"/>
</dbReference>
<dbReference type="AlphaFoldDB" id="A0A2V1HTE2"/>
<comment type="caution">
    <text evidence="12">The sequence shown here is derived from an EMBL/GenBank/DDBJ whole genome shotgun (WGS) entry which is preliminary data.</text>
</comment>
<reference evidence="12 13" key="1">
    <citation type="submission" date="2018-05" db="EMBL/GenBank/DDBJ databases">
        <title>Amnibacterium sp. M8JJ-5, whole genome shotgun sequence.</title>
        <authorList>
            <person name="Tuo L."/>
        </authorList>
    </citation>
    <scope>NUCLEOTIDE SEQUENCE [LARGE SCALE GENOMIC DNA]</scope>
    <source>
        <strain evidence="12 13">M8JJ-5</strain>
    </source>
</reference>
<evidence type="ECO:0000313" key="13">
    <source>
        <dbReference type="Proteomes" id="UP000244893"/>
    </source>
</evidence>
<dbReference type="GO" id="GO:0008556">
    <property type="term" value="F:P-type potassium transmembrane transporter activity"/>
    <property type="evidence" value="ECO:0007669"/>
    <property type="project" value="InterPro"/>
</dbReference>
<dbReference type="NCBIfam" id="TIGR00681">
    <property type="entry name" value="kdpC"/>
    <property type="match status" value="1"/>
</dbReference>
<comment type="subcellular location">
    <subcellularLocation>
        <location evidence="11">Cell membrane</location>
        <topology evidence="11">Single-pass membrane protein</topology>
    </subcellularLocation>
</comment>